<proteinExistence type="predicted"/>
<dbReference type="Gene3D" id="1.10.10.60">
    <property type="entry name" value="Homeodomain-like"/>
    <property type="match status" value="2"/>
</dbReference>
<feature type="compositionally biased region" description="Polar residues" evidence="2">
    <location>
        <begin position="92"/>
        <end position="102"/>
    </location>
</feature>
<dbReference type="InterPro" id="IPR018586">
    <property type="entry name" value="Brinker_DNA-bd"/>
</dbReference>
<keyword evidence="1" id="KW-0238">DNA-binding</keyword>
<feature type="region of interest" description="Disordered" evidence="2">
    <location>
        <begin position="82"/>
        <end position="143"/>
    </location>
</feature>
<reference evidence="4 5" key="1">
    <citation type="submission" date="2024-05" db="EMBL/GenBank/DDBJ databases">
        <title>Genetic variation in Jamaican populations of the coffee berry borer (Hypothenemus hampei).</title>
        <authorList>
            <person name="Errbii M."/>
            <person name="Myrie A."/>
        </authorList>
    </citation>
    <scope>NUCLEOTIDE SEQUENCE [LARGE SCALE GENOMIC DNA]</scope>
    <source>
        <strain evidence="4">JA-Hopewell-2020-01-JO</strain>
        <tissue evidence="4">Whole body</tissue>
    </source>
</reference>
<evidence type="ECO:0000313" key="4">
    <source>
        <dbReference type="EMBL" id="KAL1506778.1"/>
    </source>
</evidence>
<gene>
    <name evidence="4" type="ORF">ABEB36_006079</name>
</gene>
<dbReference type="Proteomes" id="UP001566132">
    <property type="component" value="Unassembled WGS sequence"/>
</dbReference>
<feature type="domain" description="Brinker DNA-binding" evidence="3">
    <location>
        <begin position="28"/>
        <end position="83"/>
    </location>
</feature>
<evidence type="ECO:0000259" key="3">
    <source>
        <dbReference type="Pfam" id="PF09607"/>
    </source>
</evidence>
<evidence type="ECO:0000256" key="1">
    <source>
        <dbReference type="ARBA" id="ARBA00023125"/>
    </source>
</evidence>
<organism evidence="4 5">
    <name type="scientific">Hypothenemus hampei</name>
    <name type="common">Coffee berry borer</name>
    <dbReference type="NCBI Taxonomy" id="57062"/>
    <lineage>
        <taxon>Eukaryota</taxon>
        <taxon>Metazoa</taxon>
        <taxon>Ecdysozoa</taxon>
        <taxon>Arthropoda</taxon>
        <taxon>Hexapoda</taxon>
        <taxon>Insecta</taxon>
        <taxon>Pterygota</taxon>
        <taxon>Neoptera</taxon>
        <taxon>Endopterygota</taxon>
        <taxon>Coleoptera</taxon>
        <taxon>Polyphaga</taxon>
        <taxon>Cucujiformia</taxon>
        <taxon>Curculionidae</taxon>
        <taxon>Scolytinae</taxon>
        <taxon>Hypothenemus</taxon>
    </lineage>
</organism>
<comment type="caution">
    <text evidence="4">The sequence shown here is derived from an EMBL/GenBank/DDBJ whole genome shotgun (WGS) entry which is preliminary data.</text>
</comment>
<sequence>MAHGLNSIMKRGVSAVQPCKPESKTGVGSRRIFSPQFKLQVLDSYRKDADCKGNQRATARKYGIHRRQIQKWLQVENTLRSGVSGKHHHHQQPSSTVKNEVSLNGHRQRDDDTSALRSASLASEARVPALEPPTGWRTHQAAPICVPDPATPIDLSIKRPAASLPLVSPPVALHRPVAEPSSPSLLPASRQDDVWDLSTKTVNKRKAEGDDGATKPPPVKLFKPYLDDLKDNSTPPNSPNASFLAATPPSPKNAYCCPPALTPPELYFINNNNNVCCDVIKSPEYHPAYTLHELQPKTSFYPYPYYTADYHPELSPTYHPFEEPMLQNSLKHRQSYSLDFKVSAIDYYQDSLCKGNPRAVVTKYNILRNEEAKWTPQPELIREGLKDSRVVR</sequence>
<dbReference type="PANTHER" id="PTHR33215:SF13">
    <property type="entry name" value="PROTEIN DISTAL ANTENNA"/>
    <property type="match status" value="1"/>
</dbReference>
<protein>
    <recommendedName>
        <fullName evidence="3">Brinker DNA-binding domain-containing protein</fullName>
    </recommendedName>
</protein>
<dbReference type="InterPro" id="IPR051839">
    <property type="entry name" value="RD_transcriptional_regulator"/>
</dbReference>
<accession>A0ABD1F0K8</accession>
<dbReference type="AlphaFoldDB" id="A0ABD1F0K8"/>
<feature type="region of interest" description="Disordered" evidence="2">
    <location>
        <begin position="202"/>
        <end position="221"/>
    </location>
</feature>
<evidence type="ECO:0000256" key="2">
    <source>
        <dbReference type="SAM" id="MobiDB-lite"/>
    </source>
</evidence>
<feature type="domain" description="Brinker DNA-binding" evidence="3">
    <location>
        <begin position="333"/>
        <end position="375"/>
    </location>
</feature>
<dbReference type="EMBL" id="JBDJPC010000004">
    <property type="protein sequence ID" value="KAL1506778.1"/>
    <property type="molecule type" value="Genomic_DNA"/>
</dbReference>
<dbReference type="PANTHER" id="PTHR33215">
    <property type="entry name" value="PROTEIN DISTAL ANTENNA"/>
    <property type="match status" value="1"/>
</dbReference>
<keyword evidence="5" id="KW-1185">Reference proteome</keyword>
<dbReference type="GO" id="GO:0003677">
    <property type="term" value="F:DNA binding"/>
    <property type="evidence" value="ECO:0007669"/>
    <property type="project" value="UniProtKB-KW"/>
</dbReference>
<feature type="compositionally biased region" description="Low complexity" evidence="2">
    <location>
        <begin position="115"/>
        <end position="126"/>
    </location>
</feature>
<evidence type="ECO:0000313" key="5">
    <source>
        <dbReference type="Proteomes" id="UP001566132"/>
    </source>
</evidence>
<dbReference type="Pfam" id="PF09607">
    <property type="entry name" value="BrkDBD"/>
    <property type="match status" value="2"/>
</dbReference>
<name>A0ABD1F0K8_HYPHA</name>